<evidence type="ECO:0000259" key="10">
    <source>
        <dbReference type="Pfam" id="PF01769"/>
    </source>
</evidence>
<sequence length="494" mass="53912">MSSFDSYRSSSSLITEKKLSLSMDHTDNLPLTHIEFHKTSRVSGNHEDLAAEENRALLDKGDEEGNSTHSSPLPSQDPLGTINDFSVWKFGAQALPSLLLSIIGGTLTGELLETAQTWPAFVRVPELYILLPILMNLKGNLEMNLTARLSTNANIGDLDHPSSRRQLIWGNLTLLQVQALIVTFFASMMAFVLGILSRNNLPGIDHIPLKPGKLNGPGWNNDLQGGYYECLLILSAGMLAASVNSLLLGGLMCGLIILCRQWSINPDNISTPIAASLGDLLTLCFLGLTSSTLIRYVHTLASTIVLAVLLISIGFHFTITFRNRFVQDFLKNGWVPLFTAMFISTITGLLMERFVNAYDGYAIVVLLLTGLSGNIGTIFVSRISTALHARTSEPSLKVGAVLMTIAVSVLLVSVTYAGKRGYVELNIEFFFGFTFCAIISSLMSLVLAHQLSHKLWVWGYDPDVYAIPLLTSLVDLAAQILLSGTFATLKFLAR</sequence>
<feature type="transmembrane region" description="Helical" evidence="9">
    <location>
        <begin position="395"/>
        <end position="417"/>
    </location>
</feature>
<evidence type="ECO:0000256" key="8">
    <source>
        <dbReference type="ARBA" id="ARBA00023136"/>
    </source>
</evidence>
<organism evidence="12">
    <name type="scientific">Melampsora larici-populina (strain 98AG31 / pathotype 3-4-7)</name>
    <name type="common">Poplar leaf rust fungus</name>
    <dbReference type="NCBI Taxonomy" id="747676"/>
    <lineage>
        <taxon>Eukaryota</taxon>
        <taxon>Fungi</taxon>
        <taxon>Dikarya</taxon>
        <taxon>Basidiomycota</taxon>
        <taxon>Pucciniomycotina</taxon>
        <taxon>Pucciniomycetes</taxon>
        <taxon>Pucciniales</taxon>
        <taxon>Melampsoraceae</taxon>
        <taxon>Melampsora</taxon>
    </lineage>
</organism>
<dbReference type="InterPro" id="IPR045349">
    <property type="entry name" value="SLC41A1-3"/>
</dbReference>
<keyword evidence="6 9" id="KW-1133">Transmembrane helix</keyword>
<keyword evidence="5" id="KW-0460">Magnesium</keyword>
<dbReference type="EMBL" id="GL883100">
    <property type="protein sequence ID" value="EGG08475.1"/>
    <property type="molecule type" value="Genomic_DNA"/>
</dbReference>
<evidence type="ECO:0000256" key="1">
    <source>
        <dbReference type="ARBA" id="ARBA00004141"/>
    </source>
</evidence>
<dbReference type="eggNOG" id="KOG3788">
    <property type="taxonomic scope" value="Eukaryota"/>
</dbReference>
<keyword evidence="8 9" id="KW-0472">Membrane</keyword>
<keyword evidence="7" id="KW-0406">Ion transport</keyword>
<dbReference type="InterPro" id="IPR006667">
    <property type="entry name" value="SLC41_membr_dom"/>
</dbReference>
<name>F4RG17_MELLP</name>
<dbReference type="InterPro" id="IPR036739">
    <property type="entry name" value="SLC41_membr_dom_sf"/>
</dbReference>
<dbReference type="SUPFAM" id="SSF161093">
    <property type="entry name" value="MgtE membrane domain-like"/>
    <property type="match status" value="2"/>
</dbReference>
<feature type="transmembrane region" description="Helical" evidence="9">
    <location>
        <begin position="172"/>
        <end position="196"/>
    </location>
</feature>
<keyword evidence="3" id="KW-0813">Transport</keyword>
<dbReference type="AlphaFoldDB" id="F4RG17"/>
<gene>
    <name evidence="11" type="ORF">MELLADRAFT_115969</name>
</gene>
<dbReference type="Gene3D" id="1.10.357.20">
    <property type="entry name" value="SLC41 divalent cation transporters, integral membrane domain"/>
    <property type="match status" value="2"/>
</dbReference>
<evidence type="ECO:0000256" key="5">
    <source>
        <dbReference type="ARBA" id="ARBA00022842"/>
    </source>
</evidence>
<dbReference type="GO" id="GO:0008324">
    <property type="term" value="F:monoatomic cation transmembrane transporter activity"/>
    <property type="evidence" value="ECO:0007669"/>
    <property type="project" value="InterPro"/>
</dbReference>
<feature type="transmembrane region" description="Helical" evidence="9">
    <location>
        <begin position="300"/>
        <end position="321"/>
    </location>
</feature>
<proteinExistence type="inferred from homology"/>
<evidence type="ECO:0000256" key="9">
    <source>
        <dbReference type="SAM" id="Phobius"/>
    </source>
</evidence>
<dbReference type="RefSeq" id="XP_007408061.1">
    <property type="nucleotide sequence ID" value="XM_007407999.1"/>
</dbReference>
<evidence type="ECO:0000256" key="3">
    <source>
        <dbReference type="ARBA" id="ARBA00022448"/>
    </source>
</evidence>
<feature type="transmembrane region" description="Helical" evidence="9">
    <location>
        <begin position="231"/>
        <end position="259"/>
    </location>
</feature>
<dbReference type="OrthoDB" id="666972at2759"/>
<dbReference type="Pfam" id="PF01769">
    <property type="entry name" value="MgtE"/>
    <property type="match status" value="2"/>
</dbReference>
<dbReference type="HOGENOM" id="CLU_018207_4_0_1"/>
<accession>F4RG17</accession>
<dbReference type="KEGG" id="mlr:MELLADRAFT_115969"/>
<dbReference type="InParanoid" id="F4RG17"/>
<comment type="subcellular location">
    <subcellularLocation>
        <location evidence="1">Membrane</location>
        <topology evidence="1">Multi-pass membrane protein</topology>
    </subcellularLocation>
</comment>
<dbReference type="PANTHER" id="PTHR16228">
    <property type="entry name" value="DIVALENT CATION TRANSPORTER SOLUTE CARRIER FAMILY 41"/>
    <property type="match status" value="1"/>
</dbReference>
<dbReference type="VEuPathDB" id="FungiDB:MELLADRAFT_115969"/>
<evidence type="ECO:0000256" key="2">
    <source>
        <dbReference type="ARBA" id="ARBA00009749"/>
    </source>
</evidence>
<evidence type="ECO:0000313" key="12">
    <source>
        <dbReference type="Proteomes" id="UP000001072"/>
    </source>
</evidence>
<reference evidence="12" key="1">
    <citation type="journal article" date="2011" name="Proc. Natl. Acad. Sci. U.S.A.">
        <title>Obligate biotrophy features unraveled by the genomic analysis of rust fungi.</title>
        <authorList>
            <person name="Duplessis S."/>
            <person name="Cuomo C.A."/>
            <person name="Lin Y.-C."/>
            <person name="Aerts A."/>
            <person name="Tisserant E."/>
            <person name="Veneault-Fourrey C."/>
            <person name="Joly D.L."/>
            <person name="Hacquard S."/>
            <person name="Amselem J."/>
            <person name="Cantarel B.L."/>
            <person name="Chiu R."/>
            <person name="Coutinho P.M."/>
            <person name="Feau N."/>
            <person name="Field M."/>
            <person name="Frey P."/>
            <person name="Gelhaye E."/>
            <person name="Goldberg J."/>
            <person name="Grabherr M.G."/>
            <person name="Kodira C.D."/>
            <person name="Kohler A."/>
            <person name="Kuees U."/>
            <person name="Lindquist E.A."/>
            <person name="Lucas S.M."/>
            <person name="Mago R."/>
            <person name="Mauceli E."/>
            <person name="Morin E."/>
            <person name="Murat C."/>
            <person name="Pangilinan J.L."/>
            <person name="Park R."/>
            <person name="Pearson M."/>
            <person name="Quesneville H."/>
            <person name="Rouhier N."/>
            <person name="Sakthikumar S."/>
            <person name="Salamov A.A."/>
            <person name="Schmutz J."/>
            <person name="Selles B."/>
            <person name="Shapiro H."/>
            <person name="Tanguay P."/>
            <person name="Tuskan G.A."/>
            <person name="Henrissat B."/>
            <person name="Van de Peer Y."/>
            <person name="Rouze P."/>
            <person name="Ellis J.G."/>
            <person name="Dodds P.N."/>
            <person name="Schein J.E."/>
            <person name="Zhong S."/>
            <person name="Hamelin R.C."/>
            <person name="Grigoriev I.V."/>
            <person name="Szabo L.J."/>
            <person name="Martin F."/>
        </authorList>
    </citation>
    <scope>NUCLEOTIDE SEQUENCE [LARGE SCALE GENOMIC DNA]</scope>
    <source>
        <strain evidence="12">98AG31 / pathotype 3-4-7</strain>
    </source>
</reference>
<dbReference type="GeneID" id="18925725"/>
<feature type="transmembrane region" description="Helical" evidence="9">
    <location>
        <begin position="429"/>
        <end position="448"/>
    </location>
</feature>
<evidence type="ECO:0000256" key="4">
    <source>
        <dbReference type="ARBA" id="ARBA00022692"/>
    </source>
</evidence>
<feature type="domain" description="SLC41A/MgtE integral membrane" evidence="10">
    <location>
        <begin position="131"/>
        <end position="286"/>
    </location>
</feature>
<feature type="transmembrane region" description="Helical" evidence="9">
    <location>
        <begin position="361"/>
        <end position="383"/>
    </location>
</feature>
<evidence type="ECO:0000313" key="11">
    <source>
        <dbReference type="EMBL" id="EGG08475.1"/>
    </source>
</evidence>
<evidence type="ECO:0000256" key="7">
    <source>
        <dbReference type="ARBA" id="ARBA00023065"/>
    </source>
</evidence>
<comment type="similarity">
    <text evidence="2">Belongs to the SLC41A transporter family.</text>
</comment>
<evidence type="ECO:0000256" key="6">
    <source>
        <dbReference type="ARBA" id="ARBA00022989"/>
    </source>
</evidence>
<dbReference type="PANTHER" id="PTHR16228:SF7">
    <property type="entry name" value="SLC41A_MGTE INTEGRAL MEMBRANE DOMAIN-CONTAINING PROTEIN"/>
    <property type="match status" value="1"/>
</dbReference>
<keyword evidence="12" id="KW-1185">Reference proteome</keyword>
<keyword evidence="4 9" id="KW-0812">Transmembrane</keyword>
<protein>
    <recommendedName>
        <fullName evidence="10">SLC41A/MgtE integral membrane domain-containing protein</fullName>
    </recommendedName>
</protein>
<dbReference type="GO" id="GO:0005886">
    <property type="term" value="C:plasma membrane"/>
    <property type="evidence" value="ECO:0007669"/>
    <property type="project" value="TreeGrafter"/>
</dbReference>
<feature type="transmembrane region" description="Helical" evidence="9">
    <location>
        <begin position="333"/>
        <end position="355"/>
    </location>
</feature>
<dbReference type="Proteomes" id="UP000001072">
    <property type="component" value="Unassembled WGS sequence"/>
</dbReference>
<feature type="domain" description="SLC41A/MgtE integral membrane" evidence="10">
    <location>
        <begin position="367"/>
        <end position="484"/>
    </location>
</feature>